<dbReference type="Proteomes" id="UP000465360">
    <property type="component" value="Unassembled WGS sequence"/>
</dbReference>
<protein>
    <submittedName>
        <fullName evidence="2">Uncharacterized protein</fullName>
    </submittedName>
</protein>
<dbReference type="AlphaFoldDB" id="A0A7I9YMU4"/>
<gene>
    <name evidence="2" type="ORF">MBOU_19890</name>
</gene>
<evidence type="ECO:0000313" key="2">
    <source>
        <dbReference type="EMBL" id="GFG89947.1"/>
    </source>
</evidence>
<reference evidence="2 3" key="1">
    <citation type="journal article" date="2019" name="Emerg. Microbes Infect.">
        <title>Comprehensive subspecies identification of 175 nontuberculous mycobacteria species based on 7547 genomic profiles.</title>
        <authorList>
            <person name="Matsumoto Y."/>
            <person name="Kinjo T."/>
            <person name="Motooka D."/>
            <person name="Nabeya D."/>
            <person name="Jung N."/>
            <person name="Uechi K."/>
            <person name="Horii T."/>
            <person name="Iida T."/>
            <person name="Fujita J."/>
            <person name="Nakamura S."/>
        </authorList>
    </citation>
    <scope>NUCLEOTIDE SEQUENCE [LARGE SCALE GENOMIC DNA]</scope>
    <source>
        <strain evidence="2 3">JCM 30725</strain>
    </source>
</reference>
<feature type="region of interest" description="Disordered" evidence="1">
    <location>
        <begin position="325"/>
        <end position="344"/>
    </location>
</feature>
<proteinExistence type="predicted"/>
<name>A0A7I9YMU4_MYCBU</name>
<evidence type="ECO:0000313" key="3">
    <source>
        <dbReference type="Proteomes" id="UP000465360"/>
    </source>
</evidence>
<organism evidence="2 3">
    <name type="scientific">Mycobacterium bourgelatii</name>
    <dbReference type="NCBI Taxonomy" id="1273442"/>
    <lineage>
        <taxon>Bacteria</taxon>
        <taxon>Bacillati</taxon>
        <taxon>Actinomycetota</taxon>
        <taxon>Actinomycetes</taxon>
        <taxon>Mycobacteriales</taxon>
        <taxon>Mycobacteriaceae</taxon>
        <taxon>Mycobacterium</taxon>
    </lineage>
</organism>
<accession>A0A7I9YMU4</accession>
<dbReference type="EMBL" id="BLKZ01000001">
    <property type="protein sequence ID" value="GFG89947.1"/>
    <property type="molecule type" value="Genomic_DNA"/>
</dbReference>
<comment type="caution">
    <text evidence="2">The sequence shown here is derived from an EMBL/GenBank/DDBJ whole genome shotgun (WGS) entry which is preliminary data.</text>
</comment>
<sequence length="378" mass="42891">MYQQSRAKRWLGDLRESLVMLKLAEKSVAAFAEEATRRKGVRVISERDKDVMTSLARDKIRIILQQSQNLDGETELADALSPIAQAMRDFSLGDDFGETVRTLIDSIEQALPLLEDQMALDESIDDIIRELERAFLISLVVTLTSHNVLIQKVQEWEGPHQRFLQGLLPSDVGHYFDVKTLTYVDEAGPGRVHMQDLVSAINAGSTIWMAGAGRSSVDSYPEAQAVAYAQWFSYAFSLWEEQFRGRIAAYFDRQGAERIRGSDVRIDFFGDIRLIRNDFVHNKGRCKESAQLNRLDWGLMRGKPIEITPEQMLSLIDLFPRDELRVPPTPQPPGDTQRVPGKVQPHLLEDVQKRAQEIGLNDNQLLEAALSDWLDRNS</sequence>
<keyword evidence="3" id="KW-1185">Reference proteome</keyword>
<evidence type="ECO:0000256" key="1">
    <source>
        <dbReference type="SAM" id="MobiDB-lite"/>
    </source>
</evidence>
<dbReference type="RefSeq" id="WP_205351292.1">
    <property type="nucleotide sequence ID" value="NZ_BLKZ01000001.1"/>
</dbReference>